<keyword evidence="2 5" id="KW-0547">Nucleotide-binding</keyword>
<dbReference type="GO" id="GO:0004674">
    <property type="term" value="F:protein serine/threonine kinase activity"/>
    <property type="evidence" value="ECO:0007669"/>
    <property type="project" value="UniProtKB-KW"/>
</dbReference>
<dbReference type="InterPro" id="IPR017441">
    <property type="entry name" value="Protein_kinase_ATP_BS"/>
</dbReference>
<dbReference type="PROSITE" id="PS00107">
    <property type="entry name" value="PROTEIN_KINASE_ATP"/>
    <property type="match status" value="1"/>
</dbReference>
<feature type="domain" description="Protein kinase" evidence="6">
    <location>
        <begin position="10"/>
        <end position="268"/>
    </location>
</feature>
<dbReference type="Proteomes" id="UP000546324">
    <property type="component" value="Unassembled WGS sequence"/>
</dbReference>
<protein>
    <submittedName>
        <fullName evidence="7">Serine/threonine protein kinase</fullName>
    </submittedName>
</protein>
<evidence type="ECO:0000313" key="8">
    <source>
        <dbReference type="Proteomes" id="UP000546324"/>
    </source>
</evidence>
<evidence type="ECO:0000256" key="1">
    <source>
        <dbReference type="ARBA" id="ARBA00022679"/>
    </source>
</evidence>
<evidence type="ECO:0000259" key="6">
    <source>
        <dbReference type="PROSITE" id="PS50011"/>
    </source>
</evidence>
<dbReference type="Pfam" id="PF00069">
    <property type="entry name" value="Pkinase"/>
    <property type="match status" value="1"/>
</dbReference>
<dbReference type="CDD" id="cd14014">
    <property type="entry name" value="STKc_PknB_like"/>
    <property type="match status" value="1"/>
</dbReference>
<sequence length="270" mass="28501">MGTHRRLGGYRLLDEIGRGSTAVVYLAMDAGGREVAVKELVPELAGEPEAISRLAREMRAQALVRSAHVARLLDGAVSARRPHVVMQYVPGCPLNDLVTAYGPLRGDRLVRFARRLALAIGDVHDAGVLHRDVSPGNVIVLGDRPTLIDFGIAHESGAEQITRRGMVVGTPAYLAPELIEGERATTASDVFSWASTVAYAATGRPPFGRGSLHGVCFRILRGQADVGGVPEPLAGLLRAAFRRDPAERPGARWFAGALASAAGGHGVVAA</sequence>
<dbReference type="AlphaFoldDB" id="A0A7X0FSW8"/>
<dbReference type="InterPro" id="IPR008266">
    <property type="entry name" value="Tyr_kinase_AS"/>
</dbReference>
<proteinExistence type="predicted"/>
<dbReference type="GO" id="GO:0005524">
    <property type="term" value="F:ATP binding"/>
    <property type="evidence" value="ECO:0007669"/>
    <property type="project" value="UniProtKB-UniRule"/>
</dbReference>
<evidence type="ECO:0000313" key="7">
    <source>
        <dbReference type="EMBL" id="MBB6393103.1"/>
    </source>
</evidence>
<feature type="binding site" evidence="5">
    <location>
        <position position="38"/>
    </location>
    <ligand>
        <name>ATP</name>
        <dbReference type="ChEBI" id="CHEBI:30616"/>
    </ligand>
</feature>
<name>A0A7X0FSW8_9ACTN</name>
<dbReference type="EMBL" id="JACHMQ010000001">
    <property type="protein sequence ID" value="MBB6393103.1"/>
    <property type="molecule type" value="Genomic_DNA"/>
</dbReference>
<accession>A0A7X0FSW8</accession>
<dbReference type="InterPro" id="IPR000719">
    <property type="entry name" value="Prot_kinase_dom"/>
</dbReference>
<dbReference type="InterPro" id="IPR011009">
    <property type="entry name" value="Kinase-like_dom_sf"/>
</dbReference>
<keyword evidence="1" id="KW-0808">Transferase</keyword>
<comment type="caution">
    <text evidence="7">The sequence shown here is derived from an EMBL/GenBank/DDBJ whole genome shotgun (WGS) entry which is preliminary data.</text>
</comment>
<dbReference type="PROSITE" id="PS50011">
    <property type="entry name" value="PROTEIN_KINASE_DOM"/>
    <property type="match status" value="1"/>
</dbReference>
<dbReference type="PANTHER" id="PTHR43289:SF34">
    <property type="entry name" value="SERINE_THREONINE-PROTEIN KINASE YBDM-RELATED"/>
    <property type="match status" value="1"/>
</dbReference>
<gene>
    <name evidence="7" type="ORF">BKA00_000017</name>
</gene>
<dbReference type="SUPFAM" id="SSF56112">
    <property type="entry name" value="Protein kinase-like (PK-like)"/>
    <property type="match status" value="1"/>
</dbReference>
<dbReference type="RefSeq" id="WP_185022976.1">
    <property type="nucleotide sequence ID" value="NZ_JACHMQ010000001.1"/>
</dbReference>
<dbReference type="Gene3D" id="1.10.510.10">
    <property type="entry name" value="Transferase(Phosphotransferase) domain 1"/>
    <property type="match status" value="1"/>
</dbReference>
<evidence type="ECO:0000256" key="3">
    <source>
        <dbReference type="ARBA" id="ARBA00022777"/>
    </source>
</evidence>
<reference evidence="7 8" key="1">
    <citation type="submission" date="2020-08" db="EMBL/GenBank/DDBJ databases">
        <title>Sequencing the genomes of 1000 actinobacteria strains.</title>
        <authorList>
            <person name="Klenk H.-P."/>
        </authorList>
    </citation>
    <scope>NUCLEOTIDE SEQUENCE [LARGE SCALE GENOMIC DNA]</scope>
    <source>
        <strain evidence="7 8">DSM 43675</strain>
    </source>
</reference>
<dbReference type="Gene3D" id="3.30.200.20">
    <property type="entry name" value="Phosphorylase Kinase, domain 1"/>
    <property type="match status" value="1"/>
</dbReference>
<keyword evidence="3 7" id="KW-0418">Kinase</keyword>
<organism evidence="7 8">
    <name type="scientific">Actinomadura coerulea</name>
    <dbReference type="NCBI Taxonomy" id="46159"/>
    <lineage>
        <taxon>Bacteria</taxon>
        <taxon>Bacillati</taxon>
        <taxon>Actinomycetota</taxon>
        <taxon>Actinomycetes</taxon>
        <taxon>Streptosporangiales</taxon>
        <taxon>Thermomonosporaceae</taxon>
        <taxon>Actinomadura</taxon>
    </lineage>
</organism>
<evidence type="ECO:0000256" key="5">
    <source>
        <dbReference type="PROSITE-ProRule" id="PRU10141"/>
    </source>
</evidence>
<keyword evidence="4 5" id="KW-0067">ATP-binding</keyword>
<dbReference type="PANTHER" id="PTHR43289">
    <property type="entry name" value="MITOGEN-ACTIVATED PROTEIN KINASE KINASE KINASE 20-RELATED"/>
    <property type="match status" value="1"/>
</dbReference>
<keyword evidence="8" id="KW-1185">Reference proteome</keyword>
<evidence type="ECO:0000256" key="2">
    <source>
        <dbReference type="ARBA" id="ARBA00022741"/>
    </source>
</evidence>
<keyword evidence="7" id="KW-0723">Serine/threonine-protein kinase</keyword>
<evidence type="ECO:0000256" key="4">
    <source>
        <dbReference type="ARBA" id="ARBA00022840"/>
    </source>
</evidence>
<dbReference type="PROSITE" id="PS00109">
    <property type="entry name" value="PROTEIN_KINASE_TYR"/>
    <property type="match status" value="1"/>
</dbReference>